<reference evidence="1 2" key="1">
    <citation type="submission" date="2019-06" db="EMBL/GenBank/DDBJ databases">
        <title>Sorghum-associated microbial communities from plants grown in Nebraska, USA.</title>
        <authorList>
            <person name="Schachtman D."/>
        </authorList>
    </citation>
    <scope>NUCLEOTIDE SEQUENCE [LARGE SCALE GENOMIC DNA]</scope>
    <source>
        <strain evidence="1 2">1209</strain>
    </source>
</reference>
<sequence>MPVKISFLLPVIALISCIAGSSRNKDQDPSTKFPKEQSLKSQNILQIENSIASLHLQDSFLVLRHMQNSYDHLLSFVNLKNYAAGIVFDKVKFGGDSGEVLSPLSCGLYKDSLFLVQDISSGKVVVFNLGSAPNNNNGGTPYTEFNLPKFFYSICLLDTGFNVIANGDNGSLKELQKIDLKKGTIISEFGEYTSAPKTESALEWKNKQESFLFMKPDGNQLVSAGRYTDRIELFDLTQHKKLKTVTGPDNFGPELGYRSVGGFNKIIRNNKTRYAFLGGATTDKYIYLLYSGNKCDGPDQFYGKSIFIYRWDGTPVEKLNLDKLVSSIAVSKDDKELYAVDPVGKQIIKSSIIF</sequence>
<organism evidence="1 2">
    <name type="scientific">Chitinophaga polysaccharea</name>
    <dbReference type="NCBI Taxonomy" id="1293035"/>
    <lineage>
        <taxon>Bacteria</taxon>
        <taxon>Pseudomonadati</taxon>
        <taxon>Bacteroidota</taxon>
        <taxon>Chitinophagia</taxon>
        <taxon>Chitinophagales</taxon>
        <taxon>Chitinophagaceae</taxon>
        <taxon>Chitinophaga</taxon>
    </lineage>
</organism>
<comment type="caution">
    <text evidence="1">The sequence shown here is derived from an EMBL/GenBank/DDBJ whole genome shotgun (WGS) entry which is preliminary data.</text>
</comment>
<dbReference type="EMBL" id="VIWO01000004">
    <property type="protein sequence ID" value="TWF40414.1"/>
    <property type="molecule type" value="Genomic_DNA"/>
</dbReference>
<accession>A0A561PQL8</accession>
<dbReference type="AlphaFoldDB" id="A0A561PQL8"/>
<evidence type="ECO:0000313" key="1">
    <source>
        <dbReference type="EMBL" id="TWF40414.1"/>
    </source>
</evidence>
<keyword evidence="2" id="KW-1185">Reference proteome</keyword>
<dbReference type="Pfam" id="PF15869">
    <property type="entry name" value="TolB_like"/>
    <property type="match status" value="1"/>
</dbReference>
<dbReference type="Proteomes" id="UP000320811">
    <property type="component" value="Unassembled WGS sequence"/>
</dbReference>
<dbReference type="PROSITE" id="PS51257">
    <property type="entry name" value="PROKAR_LIPOPROTEIN"/>
    <property type="match status" value="1"/>
</dbReference>
<proteinExistence type="predicted"/>
<dbReference type="InterPro" id="IPR011044">
    <property type="entry name" value="Quino_amine_DH_bsu"/>
</dbReference>
<dbReference type="SUPFAM" id="SSF50969">
    <property type="entry name" value="YVTN repeat-like/Quinoprotein amine dehydrogenase"/>
    <property type="match status" value="1"/>
</dbReference>
<dbReference type="RefSeq" id="WP_186452465.1">
    <property type="nucleotide sequence ID" value="NZ_VIWO01000004.1"/>
</dbReference>
<gene>
    <name evidence="1" type="ORF">FHW36_10496</name>
</gene>
<protein>
    <submittedName>
        <fullName evidence="1">TolB-like protein</fullName>
    </submittedName>
</protein>
<evidence type="ECO:0000313" key="2">
    <source>
        <dbReference type="Proteomes" id="UP000320811"/>
    </source>
</evidence>
<name>A0A561PQL8_9BACT</name>